<reference evidence="1 2" key="1">
    <citation type="submission" date="2019-10" db="EMBL/GenBank/DDBJ databases">
        <authorList>
            <person name="Karimi E."/>
        </authorList>
    </citation>
    <scope>NUCLEOTIDE SEQUENCE [LARGE SCALE GENOMIC DNA]</scope>
    <source>
        <strain evidence="1">Bacillus sp. 71</strain>
    </source>
</reference>
<gene>
    <name evidence="1" type="ORF">BACI71_330006</name>
</gene>
<dbReference type="EMBL" id="CABWMC010000027">
    <property type="protein sequence ID" value="VXC49355.1"/>
    <property type="molecule type" value="Genomic_DNA"/>
</dbReference>
<accession>A0A653Z3C4</accession>
<sequence length="299" mass="34958">MGRSKPMRDAYYRGYANPDPHKQEKVNCHDVTIEMKNKGTFHCMDCERQVVYAGGKNPYYRLPSKDAEHDVNCDNYLPVDEVSERIRTIGEKLKIKLKLPFFHEKEEENKVIAGVKVGKFVSTGVNPVKVGPIKTIKSPNKSTTVTLNSAADLLYHTSDNRPDEHRMNVWRVLRSNKQYYYPGTFDELKRDFEDGKLNPMVFVRGRLNQNQFFTFEKHGYIDIQDKPYKYGPVELRLHFKGVPELEKRFKKLTWYIRSGKNRTEEIGIMGNIIEVEKIENKTYIHIRCYDLDVEPKDVG</sequence>
<evidence type="ECO:0000313" key="1">
    <source>
        <dbReference type="EMBL" id="VXC49355.1"/>
    </source>
</evidence>
<dbReference type="Proteomes" id="UP000437562">
    <property type="component" value="Unassembled WGS sequence"/>
</dbReference>
<dbReference type="RefSeq" id="WP_159147495.1">
    <property type="nucleotide sequence ID" value="NZ_LR733388.1"/>
</dbReference>
<evidence type="ECO:0000313" key="2">
    <source>
        <dbReference type="Proteomes" id="UP000437562"/>
    </source>
</evidence>
<organism evidence="1 2">
    <name type="scientific">Bacillus mycoides</name>
    <dbReference type="NCBI Taxonomy" id="1405"/>
    <lineage>
        <taxon>Bacteria</taxon>
        <taxon>Bacillati</taxon>
        <taxon>Bacillota</taxon>
        <taxon>Bacilli</taxon>
        <taxon>Bacillales</taxon>
        <taxon>Bacillaceae</taxon>
        <taxon>Bacillus</taxon>
        <taxon>Bacillus cereus group</taxon>
    </lineage>
</organism>
<protein>
    <submittedName>
        <fullName evidence="1">Uncharacterized protein</fullName>
    </submittedName>
</protein>
<name>A0A653Z3C4_BACMY</name>
<dbReference type="AlphaFoldDB" id="A0A653Z3C4"/>
<proteinExistence type="predicted"/>